<reference evidence="10" key="1">
    <citation type="submission" date="2025-08" db="UniProtKB">
        <authorList>
            <consortium name="RefSeq"/>
        </authorList>
    </citation>
    <scope>IDENTIFICATION</scope>
</reference>
<dbReference type="KEGG" id="aplc:110986695"/>
<dbReference type="Pfam" id="PF08626">
    <property type="entry name" value="TRAPPC9-Trs120"/>
    <property type="match status" value="1"/>
</dbReference>
<evidence type="ECO:0000256" key="1">
    <source>
        <dbReference type="ARBA" id="ARBA00004555"/>
    </source>
</evidence>
<sequence>MAAGSPSHKTRPIHYISSKAMSVADYSQRAEDHQRLLVLVKPLMQLKTKFYARIIDRVTSVTYIQLPDSKRSMWIRYRQHMHLENNDWGDFQVHRRVAGVICLGKATCDIELATVYSNFETLKQTYRYTLFDARCFLFGMTQAEAEKTASGARPDVIYYSGLDNCEQLEDHVKDFLSSLFWVLESKRLDRKNDKSDRLPLLMAPFERKDMVGIDTETRTFKRKVQGRMRKHLADLHLLACLTQEAFVHYQSALEILRGANDWLWMGACWEGMCAASVIQLYPPKPKTGIPRNASFSGGNSLIGGRVHRSESFDLANGLPDFVSEERPKNCLLADDIVEKYKEAISHYSKYTNAGIVEMEACIKATQVLVQQKACYCNHKKTLEAADFLQNVIYINVNLSDQEKVERYSALSRLFTLIGFHRKAAFFKRVAAMQCVTPQNQHPAWNMCNQLLMEAIKGYKLTLDPREYPTDQPCGWPLLQTRILHELVFSARRMGEYGLAVRILSFMLHVLHDQLSTTEKREIAINLGTLTNKVAGVPHPIARENGTIIPAVPFTRFPTVKAFRLVPLSRQLTPLLQKSSLSTSPSSESLGPFIYSPIQNRVCKDKKLKPRVDFKWVAEDVCEMCLNFYNPLPFELRVSNLGFLTEGLNFDPIPATVTLPAESGPHTVSIMGTPKGAGILTIVGYTTNVLGVENHCRFKHISTVPQSYYEVAVVPALPLLRVKTSLPQAVSTLSLDPAESKTNTSAAVSLFQGESCECGVTLINGGKVPVEFLSLKLNSESGVLADKVFSWSEENIRTQLPLQPGGQMMFTLYIKATGSFIAKHKNNSNADIPVTPTPSRTFEYSTPKSTPKRSASSTFLETCKPDSGESVEPDSLQRTVESTLKISYTGGPGMEEDFHREASVLLRVDIKPSVVFTQWSAIPATDSKEFHLVLDTLNATSQELDVQYGDQASLVLGSQQNKRLAVKLKRFVVAQPRKPTLNGFTECDMRPSGGGSVPQIADVQSQSSELPGTDTQAGLGSLYAQQLATMVDIRWTCPALKKSGLATLDHLELSPSMLDHVRTCPIHWQVCLEDRLVNTDSQASFPAGQPLSVEVTITNNMDEATGRLQLLVEPYIDHQNGTREVNPQDKVVCSGSCSINSDKLEAEQSLTHTSSFIFLFPGLYKFNITCTEMEPSQLDQAPVVAPIIIEEDTIFTKREGQSWKYRPALEVMIT</sequence>
<dbReference type="PANTHER" id="PTHR21512:SF5">
    <property type="entry name" value="TRAFFICKING PROTEIN PARTICLE COMPLEX SUBUNIT 9"/>
    <property type="match status" value="1"/>
</dbReference>
<dbReference type="InterPro" id="IPR058563">
    <property type="entry name" value="Trs120_TRAPPC9_N"/>
</dbReference>
<dbReference type="Proteomes" id="UP000694845">
    <property type="component" value="Unplaced"/>
</dbReference>
<dbReference type="Pfam" id="PF26283">
    <property type="entry name" value="Ig_TRAPPC9-Trs120_4th"/>
    <property type="match status" value="1"/>
</dbReference>
<evidence type="ECO:0000259" key="6">
    <source>
        <dbReference type="Pfam" id="PF26251"/>
    </source>
</evidence>
<evidence type="ECO:0000256" key="2">
    <source>
        <dbReference type="ARBA" id="ARBA00008459"/>
    </source>
</evidence>
<name>A0A8B7ZFW3_ACAPL</name>
<keyword evidence="9" id="KW-1185">Reference proteome</keyword>
<comment type="subcellular location">
    <subcellularLocation>
        <location evidence="1">Golgi apparatus</location>
    </subcellularLocation>
</comment>
<gene>
    <name evidence="10" type="primary">LOC110986695</name>
</gene>
<organism evidence="9 10">
    <name type="scientific">Acanthaster planci</name>
    <name type="common">Crown-of-thorns starfish</name>
    <dbReference type="NCBI Taxonomy" id="133434"/>
    <lineage>
        <taxon>Eukaryota</taxon>
        <taxon>Metazoa</taxon>
        <taxon>Echinodermata</taxon>
        <taxon>Eleutherozoa</taxon>
        <taxon>Asterozoa</taxon>
        <taxon>Asteroidea</taxon>
        <taxon>Valvatacea</taxon>
        <taxon>Valvatida</taxon>
        <taxon>Acanthasteridae</taxon>
        <taxon>Acanthaster</taxon>
    </lineage>
</organism>
<dbReference type="Pfam" id="PF26251">
    <property type="entry name" value="TPR_TRAPPC9-Trs120"/>
    <property type="match status" value="1"/>
</dbReference>
<dbReference type="GO" id="GO:0005802">
    <property type="term" value="C:trans-Golgi network"/>
    <property type="evidence" value="ECO:0007669"/>
    <property type="project" value="TreeGrafter"/>
</dbReference>
<dbReference type="InterPro" id="IPR058564">
    <property type="entry name" value="TPR_TRAPPC9_Trs120"/>
</dbReference>
<feature type="domain" description="Trs120/TRAPPC9 fourth Ig-like" evidence="8">
    <location>
        <begin position="1078"/>
        <end position="1202"/>
    </location>
</feature>
<evidence type="ECO:0000313" key="10">
    <source>
        <dbReference type="RefSeq" id="XP_022104494.1"/>
    </source>
</evidence>
<dbReference type="AlphaFoldDB" id="A0A8B7ZFW3"/>
<proteinExistence type="inferred from homology"/>
<protein>
    <submittedName>
        <fullName evidence="10">Trafficking protein particle complex subunit 9-like isoform X1</fullName>
    </submittedName>
</protein>
<comment type="similarity">
    <text evidence="2">Belongs to the NIBP family.</text>
</comment>
<dbReference type="GeneID" id="110986695"/>
<evidence type="ECO:0000259" key="7">
    <source>
        <dbReference type="Pfam" id="PF26254"/>
    </source>
</evidence>
<accession>A0A8B7ZFW3</accession>
<feature type="domain" description="Trs120/TRAPPC9 first Ig-like" evidence="7">
    <location>
        <begin position="565"/>
        <end position="691"/>
    </location>
</feature>
<dbReference type="Pfam" id="PF26254">
    <property type="entry name" value="Ig_TRAPPC9-Trs120_1st"/>
    <property type="match status" value="1"/>
</dbReference>
<dbReference type="InterPro" id="IPR058565">
    <property type="entry name" value="Ig_TRAPPC9_Trs120_1st"/>
</dbReference>
<evidence type="ECO:0000259" key="8">
    <source>
        <dbReference type="Pfam" id="PF26283"/>
    </source>
</evidence>
<feature type="domain" description="Trs120/TRAPPC9 N-terminal" evidence="5">
    <location>
        <begin position="212"/>
        <end position="281"/>
    </location>
</feature>
<feature type="region of interest" description="Disordered" evidence="4">
    <location>
        <begin position="825"/>
        <end position="873"/>
    </location>
</feature>
<evidence type="ECO:0000259" key="5">
    <source>
        <dbReference type="Pfam" id="PF08626"/>
    </source>
</evidence>
<dbReference type="RefSeq" id="XP_022104494.1">
    <property type="nucleotide sequence ID" value="XM_022248802.1"/>
</dbReference>
<feature type="compositionally biased region" description="Polar residues" evidence="4">
    <location>
        <begin position="836"/>
        <end position="859"/>
    </location>
</feature>
<dbReference type="OrthoDB" id="27962at2759"/>
<dbReference type="PANTHER" id="PTHR21512">
    <property type="entry name" value="TRAFFICKING PROTEIN PARTICLE COMPLEX SUBUNIT 9"/>
    <property type="match status" value="1"/>
</dbReference>
<dbReference type="InterPro" id="IPR013935">
    <property type="entry name" value="Trs120_TRAPPC9"/>
</dbReference>
<evidence type="ECO:0000313" key="9">
    <source>
        <dbReference type="Proteomes" id="UP000694845"/>
    </source>
</evidence>
<feature type="domain" description="Trs120/TRAPPC9 TPR region" evidence="6">
    <location>
        <begin position="398"/>
        <end position="525"/>
    </location>
</feature>
<dbReference type="CTD" id="83696"/>
<evidence type="ECO:0000256" key="3">
    <source>
        <dbReference type="ARBA" id="ARBA00023034"/>
    </source>
</evidence>
<dbReference type="InterPro" id="IPR058568">
    <property type="entry name" value="Ig_TRAPPC9_Trs120_4th"/>
</dbReference>
<keyword evidence="3" id="KW-0333">Golgi apparatus</keyword>
<evidence type="ECO:0000256" key="4">
    <source>
        <dbReference type="SAM" id="MobiDB-lite"/>
    </source>
</evidence>